<feature type="coiled-coil region" evidence="2">
    <location>
        <begin position="99"/>
        <end position="169"/>
    </location>
</feature>
<proteinExistence type="inferred from homology"/>
<protein>
    <recommendedName>
        <fullName evidence="3">LXG domain-containing protein</fullName>
    </recommendedName>
</protein>
<comment type="similarity">
    <text evidence="1">In the N-terminal section; belongs to the LXG family.</text>
</comment>
<dbReference type="EMBL" id="RKNM01000003">
    <property type="protein sequence ID" value="ROX57681.1"/>
    <property type="molecule type" value="Genomic_DNA"/>
</dbReference>
<dbReference type="Proteomes" id="UP000281752">
    <property type="component" value="Unassembled WGS sequence"/>
</dbReference>
<name>A0AB74CVK1_ENTFC</name>
<evidence type="ECO:0000313" key="4">
    <source>
        <dbReference type="EMBL" id="ROX57681.1"/>
    </source>
</evidence>
<feature type="domain" description="LXG" evidence="3">
    <location>
        <begin position="4"/>
        <end position="236"/>
    </location>
</feature>
<evidence type="ECO:0000313" key="5">
    <source>
        <dbReference type="Proteomes" id="UP000281752"/>
    </source>
</evidence>
<gene>
    <name evidence="4" type="ORF">EGW36_03825</name>
</gene>
<dbReference type="AlphaFoldDB" id="A0AB74CVK1"/>
<reference evidence="4 5" key="1">
    <citation type="submission" date="2018-10" db="EMBL/GenBank/DDBJ databases">
        <title>Genotypes and phenotypes of Enterococci isolated from broiler chickens.</title>
        <authorList>
            <person name="Muhammad A.R."/>
            <person name="Diarra M.S."/>
        </authorList>
    </citation>
    <scope>NUCLEOTIDE SEQUENCE [LARGE SCALE GENOMIC DNA]</scope>
    <source>
        <strain evidence="4 5">P5 C A 35</strain>
    </source>
</reference>
<dbReference type="InterPro" id="IPR006829">
    <property type="entry name" value="LXG_dom"/>
</dbReference>
<accession>A0AB74CVK1</accession>
<dbReference type="RefSeq" id="WP_123837773.1">
    <property type="nucleotide sequence ID" value="NZ_RKNG01000004.1"/>
</dbReference>
<evidence type="ECO:0000256" key="1">
    <source>
        <dbReference type="ARBA" id="ARBA00034117"/>
    </source>
</evidence>
<organism evidence="4 5">
    <name type="scientific">Enterococcus faecium</name>
    <name type="common">Streptococcus faecium</name>
    <dbReference type="NCBI Taxonomy" id="1352"/>
    <lineage>
        <taxon>Bacteria</taxon>
        <taxon>Bacillati</taxon>
        <taxon>Bacillota</taxon>
        <taxon>Bacilli</taxon>
        <taxon>Lactobacillales</taxon>
        <taxon>Enterococcaceae</taxon>
        <taxon>Enterococcus</taxon>
    </lineage>
</organism>
<sequence length="529" mass="57506">MGLIYSSKDASTLKSSLSANLSIARTTISQLNAGSQQLIAAIDGHILSGAAYNAGKGLFSDLILPTIKRVSSAIDTIQQELNQFSAANSFIASEGYLDEENLKQQLTILQRSKASLENAAHTAGALANIPLPTIAEMLRNQQQDFLRRAESYQRDIIRIQKKLNQLKEFDAKTKHLFTSSLEEFELAMQAVMVLNNTTVNRDGTYVLPKGFDRSWFEQIKPNAKEQIDAYSSNAFLELYQQVEELMNPLKSGKTENMKRLDQLLALYPKALVDKLMKNDEFWMLADKLPSKAQTKLINGLAKYESFGQAITQGKWIPKIDTLGKGYQWFNKMTNPIKTYVNESLKNSQFIQGAKNWGVAKGLGTAAQVATYAQLGVTFVSSGVNEYGKTGSIGKGVIGGAIDTVKSIGPLEGMTIGAQIGGVIGSAIPIPLVGTVSGAVGGAIVGGVIGGSNKLVQFFKPYLYGNIKDGAYKLYDETTETIGNISKKIGKAVGQNTDTVKNVYENVQQTGKAIGKALSLVEILKINFEW</sequence>
<dbReference type="Pfam" id="PF04740">
    <property type="entry name" value="LXG"/>
    <property type="match status" value="1"/>
</dbReference>
<keyword evidence="2" id="KW-0175">Coiled coil</keyword>
<dbReference type="PROSITE" id="PS51756">
    <property type="entry name" value="LXG"/>
    <property type="match status" value="1"/>
</dbReference>
<evidence type="ECO:0000259" key="3">
    <source>
        <dbReference type="PROSITE" id="PS51756"/>
    </source>
</evidence>
<evidence type="ECO:0000256" key="2">
    <source>
        <dbReference type="SAM" id="Coils"/>
    </source>
</evidence>
<comment type="caution">
    <text evidence="4">The sequence shown here is derived from an EMBL/GenBank/DDBJ whole genome shotgun (WGS) entry which is preliminary data.</text>
</comment>